<name>A0A1A3HFZ3_MYCMU</name>
<dbReference type="InterPro" id="IPR035235">
    <property type="entry name" value="DUF5343"/>
</dbReference>
<proteinExistence type="predicted"/>
<dbReference type="Proteomes" id="UP000093898">
    <property type="component" value="Unassembled WGS sequence"/>
</dbReference>
<accession>A0A1A3HFZ3</accession>
<dbReference type="AlphaFoldDB" id="A0A1A3HFZ3"/>
<reference evidence="2 3" key="1">
    <citation type="submission" date="2016-06" db="EMBL/GenBank/DDBJ databases">
        <authorList>
            <person name="Kjaerup R.B."/>
            <person name="Dalgaard T.S."/>
            <person name="Juul-Madsen H.R."/>
        </authorList>
    </citation>
    <scope>NUCLEOTIDE SEQUENCE [LARGE SCALE GENOMIC DNA]</scope>
    <source>
        <strain evidence="2 3">1127319.6</strain>
    </source>
</reference>
<gene>
    <name evidence="2" type="ORF">A5630_00775</name>
</gene>
<evidence type="ECO:0000313" key="2">
    <source>
        <dbReference type="EMBL" id="OBJ46543.1"/>
    </source>
</evidence>
<feature type="compositionally biased region" description="Basic and acidic residues" evidence="1">
    <location>
        <begin position="166"/>
        <end position="193"/>
    </location>
</feature>
<organism evidence="2 3">
    <name type="scientific">Mycolicibacterium mucogenicum</name>
    <name type="common">Mycobacterium mucogenicum</name>
    <dbReference type="NCBI Taxonomy" id="56689"/>
    <lineage>
        <taxon>Bacteria</taxon>
        <taxon>Bacillati</taxon>
        <taxon>Actinomycetota</taxon>
        <taxon>Actinomycetes</taxon>
        <taxon>Mycobacteriales</taxon>
        <taxon>Mycobacteriaceae</taxon>
        <taxon>Mycolicibacterium</taxon>
    </lineage>
</organism>
<protein>
    <recommendedName>
        <fullName evidence="4">DUF5343 domain-containing protein</fullName>
    </recommendedName>
</protein>
<dbReference type="Pfam" id="PF17278">
    <property type="entry name" value="DUF5343"/>
    <property type="match status" value="1"/>
</dbReference>
<dbReference type="EMBL" id="LZLC01000013">
    <property type="protein sequence ID" value="OBJ46543.1"/>
    <property type="molecule type" value="Genomic_DNA"/>
</dbReference>
<sequence length="236" mass="25520">MSARISFGERGLPRLAGLVKAGRMPAEVPYMMSVTNVPAIMAKIKSAGTPPKFTHDFLKSNLGFGASNDRAAIKVLKAMGFLTADGTPTARYNSYRGADGGRAIAAGLREGWDSFFLSDQKVNSKTHSQIQEIAKNVTGAGDAVATKMASTFKAFADLADFSEPADGEKNDNPQDETQRDDGQGRSEEERQPDTSRANQRQPGILTLSHDIHLHLPPTSDVSVYRAIFQAMKSELM</sequence>
<evidence type="ECO:0008006" key="4">
    <source>
        <dbReference type="Google" id="ProtNLM"/>
    </source>
</evidence>
<comment type="caution">
    <text evidence="2">The sequence shown here is derived from an EMBL/GenBank/DDBJ whole genome shotgun (WGS) entry which is preliminary data.</text>
</comment>
<evidence type="ECO:0000313" key="3">
    <source>
        <dbReference type="Proteomes" id="UP000093898"/>
    </source>
</evidence>
<feature type="region of interest" description="Disordered" evidence="1">
    <location>
        <begin position="162"/>
        <end position="201"/>
    </location>
</feature>
<evidence type="ECO:0000256" key="1">
    <source>
        <dbReference type="SAM" id="MobiDB-lite"/>
    </source>
</evidence>